<dbReference type="Proteomes" id="UP001145069">
    <property type="component" value="Unassembled WGS sequence"/>
</dbReference>
<feature type="region of interest" description="Disordered" evidence="1">
    <location>
        <begin position="78"/>
        <end position="97"/>
    </location>
</feature>
<dbReference type="EMBL" id="JAMQKC010000003">
    <property type="protein sequence ID" value="MDC3416318.1"/>
    <property type="molecule type" value="Genomic_DNA"/>
</dbReference>
<protein>
    <recommendedName>
        <fullName evidence="4">Atypical membrane-integrating protein (Mistic protein)</fullName>
    </recommendedName>
</protein>
<dbReference type="AlphaFoldDB" id="A0A9X4AFS4"/>
<organism evidence="2 3">
    <name type="scientific">Aquibacillus salsiterrae</name>
    <dbReference type="NCBI Taxonomy" id="2950439"/>
    <lineage>
        <taxon>Bacteria</taxon>
        <taxon>Bacillati</taxon>
        <taxon>Bacillota</taxon>
        <taxon>Bacilli</taxon>
        <taxon>Bacillales</taxon>
        <taxon>Bacillaceae</taxon>
        <taxon>Aquibacillus</taxon>
    </lineage>
</organism>
<name>A0A9X4AFS4_9BACI</name>
<dbReference type="Gene3D" id="1.10.220.90">
    <property type="entry name" value="Mistic"/>
    <property type="match status" value="1"/>
</dbReference>
<evidence type="ECO:0008006" key="4">
    <source>
        <dbReference type="Google" id="ProtNLM"/>
    </source>
</evidence>
<dbReference type="InterPro" id="IPR038193">
    <property type="entry name" value="Mistic_sf"/>
</dbReference>
<evidence type="ECO:0000313" key="2">
    <source>
        <dbReference type="EMBL" id="MDC3416318.1"/>
    </source>
</evidence>
<evidence type="ECO:0000313" key="3">
    <source>
        <dbReference type="Proteomes" id="UP001145069"/>
    </source>
</evidence>
<dbReference type="InterPro" id="IPR021078">
    <property type="entry name" value="Membrane-integrating_Mistic"/>
</dbReference>
<reference evidence="2" key="1">
    <citation type="submission" date="2022-06" db="EMBL/GenBank/DDBJ databases">
        <title>Aquibacillus sp. a new bacterium isolated from soil saline samples.</title>
        <authorList>
            <person name="Galisteo C."/>
            <person name="De La Haba R."/>
            <person name="Sanchez-Porro C."/>
            <person name="Ventosa A."/>
        </authorList>
    </citation>
    <scope>NUCLEOTIDE SEQUENCE</scope>
    <source>
        <strain evidence="2">3ASR75-54</strain>
    </source>
</reference>
<dbReference type="Pfam" id="PF11458">
    <property type="entry name" value="Mistic"/>
    <property type="match status" value="1"/>
</dbReference>
<gene>
    <name evidence="2" type="ORF">NC799_05260</name>
</gene>
<keyword evidence="3" id="KW-1185">Reference proteome</keyword>
<comment type="caution">
    <text evidence="2">The sequence shown here is derived from an EMBL/GenBank/DDBJ whole genome shotgun (WGS) entry which is preliminary data.</text>
</comment>
<dbReference type="RefSeq" id="WP_272445322.1">
    <property type="nucleotide sequence ID" value="NZ_JAMQKC010000003.1"/>
</dbReference>
<sequence>MKATELESKRFDKALDEMIDLFNNLESDEPIIRFSPDVLVDIERAKKKYGHDMVHEKINRVVCEMLSWLDLDDVRLDEEEVEDEVEEAEQETDDESE</sequence>
<proteinExistence type="predicted"/>
<evidence type="ECO:0000256" key="1">
    <source>
        <dbReference type="SAM" id="MobiDB-lite"/>
    </source>
</evidence>
<accession>A0A9X4AFS4</accession>